<dbReference type="Proteomes" id="UP000199356">
    <property type="component" value="Unassembled WGS sequence"/>
</dbReference>
<evidence type="ECO:0000256" key="1">
    <source>
        <dbReference type="SAM" id="SignalP"/>
    </source>
</evidence>
<proteinExistence type="predicted"/>
<dbReference type="EMBL" id="FOXA01000001">
    <property type="protein sequence ID" value="SFO85623.1"/>
    <property type="molecule type" value="Genomic_DNA"/>
</dbReference>
<protein>
    <recommendedName>
        <fullName evidence="4">Beta/Gamma crystallin</fullName>
    </recommendedName>
</protein>
<feature type="chain" id="PRO_5011636212" description="Beta/Gamma crystallin" evidence="1">
    <location>
        <begin position="19"/>
        <end position="131"/>
    </location>
</feature>
<evidence type="ECO:0000313" key="2">
    <source>
        <dbReference type="EMBL" id="SFO85623.1"/>
    </source>
</evidence>
<dbReference type="RefSeq" id="WP_093416456.1">
    <property type="nucleotide sequence ID" value="NZ_FOXA01000001.1"/>
</dbReference>
<evidence type="ECO:0000313" key="3">
    <source>
        <dbReference type="Proteomes" id="UP000199356"/>
    </source>
</evidence>
<dbReference type="STRING" id="441119.SAMN04488047_101177"/>
<dbReference type="OrthoDB" id="7304934at2"/>
<gene>
    <name evidence="2" type="ORF">SAMN04488047_101177</name>
</gene>
<keyword evidence="1" id="KW-0732">Signal</keyword>
<reference evidence="2 3" key="1">
    <citation type="submission" date="2016-10" db="EMBL/GenBank/DDBJ databases">
        <authorList>
            <person name="de Groot N.N."/>
        </authorList>
    </citation>
    <scope>NUCLEOTIDE SEQUENCE [LARGE SCALE GENOMIC DNA]</scope>
    <source>
        <strain evidence="2 3">DSM 19547</strain>
    </source>
</reference>
<feature type="signal peptide" evidence="1">
    <location>
        <begin position="1"/>
        <end position="18"/>
    </location>
</feature>
<evidence type="ECO:0008006" key="4">
    <source>
        <dbReference type="Google" id="ProtNLM"/>
    </source>
</evidence>
<sequence length="131" mass="14767">MILRALALLLSLAAPAAAQTPMSGAEFEAYTTGKTLYFSSGDVPYGVEEYFPGRRVRWSFLDGECKDGTWYEAQDHICFEYEDDTPAQCWQFFEGPTGLRARFQGDSPDRELYETHQADEPMYCKGPRVGA</sequence>
<name>A0A1I5KLC5_9RHOB</name>
<dbReference type="AlphaFoldDB" id="A0A1I5KLC5"/>
<keyword evidence="3" id="KW-1185">Reference proteome</keyword>
<accession>A0A1I5KLC5</accession>
<organism evidence="2 3">
    <name type="scientific">Tranquillimonas alkanivorans</name>
    <dbReference type="NCBI Taxonomy" id="441119"/>
    <lineage>
        <taxon>Bacteria</taxon>
        <taxon>Pseudomonadati</taxon>
        <taxon>Pseudomonadota</taxon>
        <taxon>Alphaproteobacteria</taxon>
        <taxon>Rhodobacterales</taxon>
        <taxon>Roseobacteraceae</taxon>
        <taxon>Tranquillimonas</taxon>
    </lineage>
</organism>